<proteinExistence type="predicted"/>
<dbReference type="OrthoDB" id="3234968at2759"/>
<sequence>MKPSFIFLFCLFSLLSQTLSTRALMNITVDDTDDMITYTGMWEGDGSHTSSLDIGGSHTVSTDRLATATFTFLGVGVCYVSPEWPYNVSVMVTVDDGPRTILNLTDPAASTTNPGGSESSESIARWCMTALSDSLHKVVIPMPPDGSVVVVDGFM</sequence>
<evidence type="ECO:0000313" key="3">
    <source>
        <dbReference type="Proteomes" id="UP000217790"/>
    </source>
</evidence>
<name>A0A2H3DRM0_ARMGA</name>
<dbReference type="Proteomes" id="UP000217790">
    <property type="component" value="Unassembled WGS sequence"/>
</dbReference>
<organism evidence="2 3">
    <name type="scientific">Armillaria gallica</name>
    <name type="common">Bulbous honey fungus</name>
    <name type="synonym">Armillaria bulbosa</name>
    <dbReference type="NCBI Taxonomy" id="47427"/>
    <lineage>
        <taxon>Eukaryota</taxon>
        <taxon>Fungi</taxon>
        <taxon>Dikarya</taxon>
        <taxon>Basidiomycota</taxon>
        <taxon>Agaricomycotina</taxon>
        <taxon>Agaricomycetes</taxon>
        <taxon>Agaricomycetidae</taxon>
        <taxon>Agaricales</taxon>
        <taxon>Marasmiineae</taxon>
        <taxon>Physalacriaceae</taxon>
        <taxon>Armillaria</taxon>
    </lineage>
</organism>
<reference evidence="3" key="1">
    <citation type="journal article" date="2017" name="Nat. Ecol. Evol.">
        <title>Genome expansion and lineage-specific genetic innovations in the forest pathogenic fungi Armillaria.</title>
        <authorList>
            <person name="Sipos G."/>
            <person name="Prasanna A.N."/>
            <person name="Walter M.C."/>
            <person name="O'Connor E."/>
            <person name="Balint B."/>
            <person name="Krizsan K."/>
            <person name="Kiss B."/>
            <person name="Hess J."/>
            <person name="Varga T."/>
            <person name="Slot J."/>
            <person name="Riley R."/>
            <person name="Boka B."/>
            <person name="Rigling D."/>
            <person name="Barry K."/>
            <person name="Lee J."/>
            <person name="Mihaltcheva S."/>
            <person name="LaButti K."/>
            <person name="Lipzen A."/>
            <person name="Waldron R."/>
            <person name="Moloney N.M."/>
            <person name="Sperisen C."/>
            <person name="Kredics L."/>
            <person name="Vagvoelgyi C."/>
            <person name="Patrignani A."/>
            <person name="Fitzpatrick D."/>
            <person name="Nagy I."/>
            <person name="Doyle S."/>
            <person name="Anderson J.B."/>
            <person name="Grigoriev I.V."/>
            <person name="Gueldener U."/>
            <person name="Muensterkoetter M."/>
            <person name="Nagy L.G."/>
        </authorList>
    </citation>
    <scope>NUCLEOTIDE SEQUENCE [LARGE SCALE GENOMIC DNA]</scope>
    <source>
        <strain evidence="3">Ar21-2</strain>
    </source>
</reference>
<dbReference type="InParanoid" id="A0A2H3DRM0"/>
<keyword evidence="3" id="KW-1185">Reference proteome</keyword>
<accession>A0A2H3DRM0</accession>
<evidence type="ECO:0000256" key="1">
    <source>
        <dbReference type="SAM" id="SignalP"/>
    </source>
</evidence>
<keyword evidence="1" id="KW-0732">Signal</keyword>
<protein>
    <submittedName>
        <fullName evidence="2">Uncharacterized protein</fullName>
    </submittedName>
</protein>
<evidence type="ECO:0000313" key="2">
    <source>
        <dbReference type="EMBL" id="PBK90086.1"/>
    </source>
</evidence>
<dbReference type="STRING" id="47427.A0A2H3DRM0"/>
<feature type="chain" id="PRO_5013803268" evidence="1">
    <location>
        <begin position="21"/>
        <end position="155"/>
    </location>
</feature>
<gene>
    <name evidence="2" type="ORF">ARMGADRAFT_1112231</name>
</gene>
<dbReference type="AlphaFoldDB" id="A0A2H3DRM0"/>
<dbReference type="EMBL" id="KZ293666">
    <property type="protein sequence ID" value="PBK90086.1"/>
    <property type="molecule type" value="Genomic_DNA"/>
</dbReference>
<feature type="signal peptide" evidence="1">
    <location>
        <begin position="1"/>
        <end position="20"/>
    </location>
</feature>